<protein>
    <recommendedName>
        <fullName evidence="1">OTU domain-containing protein</fullName>
    </recommendedName>
</protein>
<dbReference type="EMBL" id="JACEIK010016380">
    <property type="protein sequence ID" value="MCE5165646.1"/>
    <property type="molecule type" value="Genomic_DNA"/>
</dbReference>
<comment type="caution">
    <text evidence="2">The sequence shown here is derived from an EMBL/GenBank/DDBJ whole genome shotgun (WGS) entry which is preliminary data.</text>
</comment>
<dbReference type="Gene3D" id="3.90.70.80">
    <property type="match status" value="1"/>
</dbReference>
<dbReference type="Proteomes" id="UP000823775">
    <property type="component" value="Unassembled WGS sequence"/>
</dbReference>
<proteinExistence type="predicted"/>
<reference evidence="2 3" key="1">
    <citation type="journal article" date="2021" name="BMC Genomics">
        <title>Datura genome reveals duplications of psychoactive alkaloid biosynthetic genes and high mutation rate following tissue culture.</title>
        <authorList>
            <person name="Rajewski A."/>
            <person name="Carter-House D."/>
            <person name="Stajich J."/>
            <person name="Litt A."/>
        </authorList>
    </citation>
    <scope>NUCLEOTIDE SEQUENCE [LARGE SCALE GENOMIC DNA]</scope>
    <source>
        <strain evidence="2">AR-01</strain>
    </source>
</reference>
<gene>
    <name evidence="2" type="ORF">HAX54_011259</name>
</gene>
<accession>A0ABS8Y220</accession>
<organism evidence="2 3">
    <name type="scientific">Datura stramonium</name>
    <name type="common">Jimsonweed</name>
    <name type="synonym">Common thornapple</name>
    <dbReference type="NCBI Taxonomy" id="4076"/>
    <lineage>
        <taxon>Eukaryota</taxon>
        <taxon>Viridiplantae</taxon>
        <taxon>Streptophyta</taxon>
        <taxon>Embryophyta</taxon>
        <taxon>Tracheophyta</taxon>
        <taxon>Spermatophyta</taxon>
        <taxon>Magnoliopsida</taxon>
        <taxon>eudicotyledons</taxon>
        <taxon>Gunneridae</taxon>
        <taxon>Pentapetalae</taxon>
        <taxon>asterids</taxon>
        <taxon>lamiids</taxon>
        <taxon>Solanales</taxon>
        <taxon>Solanaceae</taxon>
        <taxon>Solanoideae</taxon>
        <taxon>Datureae</taxon>
        <taxon>Datura</taxon>
    </lineage>
</organism>
<dbReference type="InterPro" id="IPR003323">
    <property type="entry name" value="OTU_dom"/>
</dbReference>
<feature type="domain" description="OTU" evidence="1">
    <location>
        <begin position="171"/>
        <end position="242"/>
    </location>
</feature>
<name>A0ABS8Y220_DATST</name>
<evidence type="ECO:0000313" key="3">
    <source>
        <dbReference type="Proteomes" id="UP000823775"/>
    </source>
</evidence>
<evidence type="ECO:0000313" key="2">
    <source>
        <dbReference type="EMBL" id="MCE5165646.1"/>
    </source>
</evidence>
<dbReference type="PROSITE" id="PS50802">
    <property type="entry name" value="OTU"/>
    <property type="match status" value="1"/>
</dbReference>
<keyword evidence="3" id="KW-1185">Reference proteome</keyword>
<evidence type="ECO:0000259" key="1">
    <source>
        <dbReference type="PROSITE" id="PS50802"/>
    </source>
</evidence>
<sequence length="242" mass="26091">MTIRFCNIVLQAPSSSLGFYISTNPAKLHYSTISASRSNCLSSSINFGGSQKRCFGSTNSKLMNSCRSLSLRTAGSPRYTSKVCCDISFRSQNVHMRLFLPTHSKLPKNSCKIGHNSGRQHNISAGLFIGFFVCCSASAPVHAEASGESRGNSCDSSTTGRSHGKKVYTDYSVIGVPGDGRCLFRSVAHGACVRSGKTPPDENLQRQLADELRARVCLPCFLNDGFSINLQLPCSLAGSLKF</sequence>